<dbReference type="InterPro" id="IPR019882">
    <property type="entry name" value="CHP03643"/>
</dbReference>
<organism evidence="1 2">
    <name type="scientific">Shiella aurantiaca</name>
    <dbReference type="NCBI Taxonomy" id="3058365"/>
    <lineage>
        <taxon>Bacteria</taxon>
        <taxon>Pseudomonadati</taxon>
        <taxon>Bacteroidota</taxon>
        <taxon>Cytophagia</taxon>
        <taxon>Cytophagales</taxon>
        <taxon>Shiellaceae</taxon>
        <taxon>Shiella</taxon>
    </lineage>
</organism>
<keyword evidence="2" id="KW-1185">Reference proteome</keyword>
<comment type="caution">
    <text evidence="1">The sequence shown here is derived from an EMBL/GenBank/DDBJ whole genome shotgun (WGS) entry which is preliminary data.</text>
</comment>
<accession>A0ABT8F0T3</accession>
<evidence type="ECO:0000313" key="1">
    <source>
        <dbReference type="EMBL" id="MDN4163954.1"/>
    </source>
</evidence>
<dbReference type="EMBL" id="JAUHJS010000001">
    <property type="protein sequence ID" value="MDN4163954.1"/>
    <property type="molecule type" value="Genomic_DNA"/>
</dbReference>
<sequence>MKHALSPQEIDRIVEMAWEDRTPFDAIEAQFGLAEKEVITLMRQQMKPSSFRMWRKRVQGRATKHQALALLEKGRFKCSRQRMISGNKVSKR</sequence>
<dbReference type="NCBIfam" id="TIGR03643">
    <property type="entry name" value="TIGR03643 family protein"/>
    <property type="match status" value="1"/>
</dbReference>
<evidence type="ECO:0000313" key="2">
    <source>
        <dbReference type="Proteomes" id="UP001168552"/>
    </source>
</evidence>
<reference evidence="1" key="1">
    <citation type="submission" date="2023-06" db="EMBL/GenBank/DDBJ databases">
        <title>Cytophagales bacterium Strain LB-30, isolated from soil.</title>
        <authorList>
            <person name="Liu B."/>
        </authorList>
    </citation>
    <scope>NUCLEOTIDE SEQUENCE</scope>
    <source>
        <strain evidence="1">LB-30</strain>
    </source>
</reference>
<protein>
    <submittedName>
        <fullName evidence="1">TIGR03643 family protein</fullName>
    </submittedName>
</protein>
<name>A0ABT8F0T3_9BACT</name>
<gene>
    <name evidence="1" type="ORF">QWY31_00495</name>
</gene>
<dbReference type="RefSeq" id="WP_320002483.1">
    <property type="nucleotide sequence ID" value="NZ_JAUHJS010000001.1"/>
</dbReference>
<dbReference type="Pfam" id="PF10985">
    <property type="entry name" value="DUF2805"/>
    <property type="match status" value="1"/>
</dbReference>
<dbReference type="Proteomes" id="UP001168552">
    <property type="component" value="Unassembled WGS sequence"/>
</dbReference>
<proteinExistence type="predicted"/>